<dbReference type="Proteomes" id="UP000002218">
    <property type="component" value="Chromosome"/>
</dbReference>
<dbReference type="STRING" id="479431.Namu_2875"/>
<dbReference type="HOGENOM" id="CLU_313271_0_0_11"/>
<sequence>MYRSLGTVEEFVSRLPGGADLLSSIGTIVDATPLRRIHLQDLRVEDVFSGTEINLALLVDGTIELKVPGFPALSITIGATDDAYTAIRGVVTVGETSDLTFPDIRATLRLDTPLLRTVDPPGPLEVTVQGSFSMDRGVNIRASLAGFSLPQVMIGNTGLLVSASQCVLDLADDTTPDAITALGFGPEFRGIHAATATLMWLPQTVFNGLPGLRLDLVDLAIGTEGVSFDIAQTFTLDDDGRHILPTSERAGHLFDTGFELGLREVTGQVRTNVPTAFGVSGLLRVPFLDALFAVEFGVRPEEEGHAIAVSLTQSSSTIDLDLGAGSLTVERLHIDGVVDETGFTVTGSVSGALSLDPLDVLIDRAQVSLRHDADHDSLEIELNGLDLGPLGEVESAKLRIISRVDDADVRTNSVVIEGTYRWADLVQRFDLTTLPAQFPLPPDDGLITAFLSWEDDGNGGFEIVVRFDASVEHPDSLWQFIPSDFRPEVHTLVFTAEVRYAHAAAFAGEPSGSEFKAELSAKVTVRLPALPHLAVNLVTVHTGGDDGLVEGTIRAGIDQAGTGYLRVTVSDPVAIDFDLPGMPQPEPFLHAEITSIDFDLAAGSVAEGGFTMLGTFSVRPINPPLPAPLTSHLQGLFESVDVGDLTGTTELSLRFRDDRAAVVLDCTFSAGAIDVNVFEMLGGVAGALGVPPDADPPRGAAALDIAVGVGLRGLRFQLGSLVAGGAGETASLELRADLRLADLAVPLLLRLSNLELALGLDAIDIPLRPPRFPLSPSDLAGLTTDAAWQSRIDGLASAAVSQPMTSAGAAEATRIAAQLTLLQALFAIRQAMEPGSRGGFEDGAGVVIGVLDAASGVMTPASDISLALRAIRIVIPFADPRDVRVEGGASLTGFAADDPLKALEGLQLGLGISADTIFFSLQTISSLIQIPDLGR</sequence>
<reference evidence="2" key="1">
    <citation type="submission" date="2009-09" db="EMBL/GenBank/DDBJ databases">
        <title>The complete genome of Nakamurella multipartita DSM 44233.</title>
        <authorList>
            <consortium name="US DOE Joint Genome Institute (JGI-PGF)"/>
            <person name="Lucas S."/>
            <person name="Copeland A."/>
            <person name="Lapidus A."/>
            <person name="Glavina del Rio T."/>
            <person name="Dalin E."/>
            <person name="Tice H."/>
            <person name="Bruce D."/>
            <person name="Goodwin L."/>
            <person name="Pitluck S."/>
            <person name="Kyrpides N."/>
            <person name="Mavromatis K."/>
            <person name="Ivanova N."/>
            <person name="Ovchinnikova G."/>
            <person name="Sims D."/>
            <person name="Meincke L."/>
            <person name="Brettin T."/>
            <person name="Detter J.C."/>
            <person name="Han C."/>
            <person name="Larimer F."/>
            <person name="Land M."/>
            <person name="Hauser L."/>
            <person name="Markowitz V."/>
            <person name="Cheng J.-F."/>
            <person name="Hugenholtz P."/>
            <person name="Woyke T."/>
            <person name="Wu D."/>
            <person name="Klenk H.-P."/>
            <person name="Eisen J.A."/>
        </authorList>
    </citation>
    <scope>NUCLEOTIDE SEQUENCE [LARGE SCALE GENOMIC DNA]</scope>
    <source>
        <strain evidence="2">ATCC 700099 / DSM 44233 / CIP 104796 / JCM 9543 / NBRC 105858 / Y-104</strain>
    </source>
</reference>
<proteinExistence type="predicted"/>
<organism evidence="1 2">
    <name type="scientific">Nakamurella multipartita (strain ATCC 700099 / DSM 44233 / CIP 104796 / JCM 9543 / NBRC 105858 / Y-104)</name>
    <name type="common">Microsphaera multipartita</name>
    <dbReference type="NCBI Taxonomy" id="479431"/>
    <lineage>
        <taxon>Bacteria</taxon>
        <taxon>Bacillati</taxon>
        <taxon>Actinomycetota</taxon>
        <taxon>Actinomycetes</taxon>
        <taxon>Nakamurellales</taxon>
        <taxon>Nakamurellaceae</taxon>
        <taxon>Nakamurella</taxon>
    </lineage>
</organism>
<name>C8X9Q8_NAKMY</name>
<dbReference type="EMBL" id="CP001737">
    <property type="protein sequence ID" value="ACV79216.1"/>
    <property type="molecule type" value="Genomic_DNA"/>
</dbReference>
<protein>
    <submittedName>
        <fullName evidence="1">Uncharacterized protein</fullName>
    </submittedName>
</protein>
<dbReference type="AlphaFoldDB" id="C8X9Q8"/>
<evidence type="ECO:0000313" key="2">
    <source>
        <dbReference type="Proteomes" id="UP000002218"/>
    </source>
</evidence>
<accession>C8X9Q8</accession>
<gene>
    <name evidence="1" type="ordered locus">Namu_2875</name>
</gene>
<keyword evidence="2" id="KW-1185">Reference proteome</keyword>
<dbReference type="KEGG" id="nml:Namu_2875"/>
<dbReference type="InParanoid" id="C8X9Q8"/>
<reference evidence="1 2" key="2">
    <citation type="journal article" date="2010" name="Stand. Genomic Sci.">
        <title>Complete genome sequence of Nakamurella multipartita type strain (Y-104).</title>
        <authorList>
            <person name="Tice H."/>
            <person name="Mayilraj S."/>
            <person name="Sims D."/>
            <person name="Lapidus A."/>
            <person name="Nolan M."/>
            <person name="Lucas S."/>
            <person name="Glavina Del Rio T."/>
            <person name="Copeland A."/>
            <person name="Cheng J.F."/>
            <person name="Meincke L."/>
            <person name="Bruce D."/>
            <person name="Goodwin L."/>
            <person name="Pitluck S."/>
            <person name="Ivanova N."/>
            <person name="Mavromatis K."/>
            <person name="Ovchinnikova G."/>
            <person name="Pati A."/>
            <person name="Chen A."/>
            <person name="Palaniappan K."/>
            <person name="Land M."/>
            <person name="Hauser L."/>
            <person name="Chang Y.J."/>
            <person name="Jeffries C.D."/>
            <person name="Detter J.C."/>
            <person name="Brettin T."/>
            <person name="Rohde M."/>
            <person name="Goker M."/>
            <person name="Bristow J."/>
            <person name="Eisen J.A."/>
            <person name="Markowitz V."/>
            <person name="Hugenholtz P."/>
            <person name="Kyrpides N.C."/>
            <person name="Klenk H.P."/>
            <person name="Chen F."/>
        </authorList>
    </citation>
    <scope>NUCLEOTIDE SEQUENCE [LARGE SCALE GENOMIC DNA]</scope>
    <source>
        <strain evidence="2">ATCC 700099 / DSM 44233 / CIP 104796 / JCM 9543 / NBRC 105858 / Y-104</strain>
    </source>
</reference>
<evidence type="ECO:0000313" key="1">
    <source>
        <dbReference type="EMBL" id="ACV79216.1"/>
    </source>
</evidence>